<organism evidence="3 4">
    <name type="scientific">Escovopsis weberi</name>
    <dbReference type="NCBI Taxonomy" id="150374"/>
    <lineage>
        <taxon>Eukaryota</taxon>
        <taxon>Fungi</taxon>
        <taxon>Dikarya</taxon>
        <taxon>Ascomycota</taxon>
        <taxon>Pezizomycotina</taxon>
        <taxon>Sordariomycetes</taxon>
        <taxon>Hypocreomycetidae</taxon>
        <taxon>Hypocreales</taxon>
        <taxon>Hypocreaceae</taxon>
        <taxon>Escovopsis</taxon>
    </lineage>
</organism>
<proteinExistence type="inferred from homology"/>
<keyword evidence="4" id="KW-1185">Reference proteome</keyword>
<feature type="compositionally biased region" description="Low complexity" evidence="2">
    <location>
        <begin position="343"/>
        <end position="357"/>
    </location>
</feature>
<evidence type="ECO:0000313" key="3">
    <source>
        <dbReference type="EMBL" id="KOS22985.1"/>
    </source>
</evidence>
<sequence>MQGFNMGRYVPPDVEGTISANALHGKQRRAGAHATPTVRFEMPFAAWCATCPRPTLIPQGVRFNAEKRRAGSYFSTPVWSFAFRHAECGGRVEVRTDPQNTAYVITSGATPRGRNDARPEGLQGGGAAGAGALLTDAERAAQRSSAFASLERTIEDRAALHVAARRIDGLRGLAARDWDDPYARNQALRRAFRAGRRERERRAAEAHALRARLALGDELPILPETEDDRRRAALVEFGGGGGGGSTGDAALARPLFNRAEKTGKGGLVSELVSNTRAAQDPFLQARGDRTPRAVLGVKRKQTAAAAAAAAAPDPSSSAVTRGPSKAAAEVRLAEDPPLPPPSSSASSASSVQTSTVSGALVAYDSEDE</sequence>
<feature type="region of interest" description="Disordered" evidence="2">
    <location>
        <begin position="106"/>
        <end position="129"/>
    </location>
</feature>
<dbReference type="OrthoDB" id="360327at2759"/>
<comment type="similarity">
    <text evidence="1">Belongs to the CWC16 family.</text>
</comment>
<dbReference type="STRING" id="150374.A0A0M9VXA7"/>
<dbReference type="EMBL" id="LGSR01000002">
    <property type="protein sequence ID" value="KOS22985.1"/>
    <property type="molecule type" value="Genomic_DNA"/>
</dbReference>
<dbReference type="GO" id="GO:0000398">
    <property type="term" value="P:mRNA splicing, via spliceosome"/>
    <property type="evidence" value="ECO:0007669"/>
    <property type="project" value="InterPro"/>
</dbReference>
<reference evidence="3 4" key="1">
    <citation type="submission" date="2015-07" db="EMBL/GenBank/DDBJ databases">
        <title>The genome of the fungus Escovopsis weberi, a specialized disease agent of ant agriculture.</title>
        <authorList>
            <person name="de Man T.J."/>
            <person name="Stajich J.E."/>
            <person name="Kubicek C.P."/>
            <person name="Chenthamara K."/>
            <person name="Atanasova L."/>
            <person name="Druzhinina I.S."/>
            <person name="Birnbaum S."/>
            <person name="Barribeau S.M."/>
            <person name="Teiling C."/>
            <person name="Suen G."/>
            <person name="Currie C."/>
            <person name="Gerardo N.M."/>
        </authorList>
    </citation>
    <scope>NUCLEOTIDE SEQUENCE [LARGE SCALE GENOMIC DNA]</scope>
</reference>
<dbReference type="GO" id="GO:0071014">
    <property type="term" value="C:post-mRNA release spliceosomal complex"/>
    <property type="evidence" value="ECO:0007669"/>
    <property type="project" value="TreeGrafter"/>
</dbReference>
<dbReference type="GO" id="GO:0005684">
    <property type="term" value="C:U2-type spliceosomal complex"/>
    <property type="evidence" value="ECO:0007669"/>
    <property type="project" value="TreeGrafter"/>
</dbReference>
<evidence type="ECO:0000313" key="4">
    <source>
        <dbReference type="Proteomes" id="UP000053831"/>
    </source>
</evidence>
<evidence type="ECO:0000256" key="2">
    <source>
        <dbReference type="SAM" id="MobiDB-lite"/>
    </source>
</evidence>
<evidence type="ECO:0000256" key="1">
    <source>
        <dbReference type="ARBA" id="ARBA00005595"/>
    </source>
</evidence>
<feature type="region of interest" description="Disordered" evidence="2">
    <location>
        <begin position="307"/>
        <end position="368"/>
    </location>
</feature>
<dbReference type="AlphaFoldDB" id="A0A0M9VXA7"/>
<gene>
    <name evidence="3" type="ORF">ESCO_003798</name>
</gene>
<protein>
    <submittedName>
        <fullName evidence="3">Protein saf4</fullName>
    </submittedName>
</protein>
<dbReference type="InterPro" id="IPR007590">
    <property type="entry name" value="Saf4/Yju2"/>
</dbReference>
<dbReference type="PANTHER" id="PTHR12111">
    <property type="entry name" value="SPLICING FACTOR YJU2"/>
    <property type="match status" value="1"/>
</dbReference>
<dbReference type="Proteomes" id="UP000053831">
    <property type="component" value="Unassembled WGS sequence"/>
</dbReference>
<dbReference type="PANTHER" id="PTHR12111:SF2">
    <property type="entry name" value="SPLICING FACTOR YJU2B-RELATED"/>
    <property type="match status" value="1"/>
</dbReference>
<accession>A0A0M9VXA7</accession>
<comment type="caution">
    <text evidence="3">The sequence shown here is derived from an EMBL/GenBank/DDBJ whole genome shotgun (WGS) entry which is preliminary data.</text>
</comment>
<dbReference type="Pfam" id="PF04502">
    <property type="entry name" value="Saf4_Yju2"/>
    <property type="match status" value="1"/>
</dbReference>
<name>A0A0M9VXA7_ESCWE</name>